<feature type="region of interest" description="Disordered" evidence="1">
    <location>
        <begin position="78"/>
        <end position="146"/>
    </location>
</feature>
<dbReference type="RefSeq" id="WP_106301035.1">
    <property type="nucleotide sequence ID" value="NZ_PVWO01000040.1"/>
</dbReference>
<dbReference type="Proteomes" id="UP000238937">
    <property type="component" value="Unassembled WGS sequence"/>
</dbReference>
<dbReference type="EMBL" id="PVWO01000040">
    <property type="protein sequence ID" value="PSB58317.1"/>
    <property type="molecule type" value="Genomic_DNA"/>
</dbReference>
<proteinExistence type="predicted"/>
<name>A0A2T1GKG4_9CYAN</name>
<keyword evidence="3" id="KW-1185">Reference proteome</keyword>
<comment type="caution">
    <text evidence="2">The sequence shown here is derived from an EMBL/GenBank/DDBJ whole genome shotgun (WGS) entry which is preliminary data.</text>
</comment>
<evidence type="ECO:0008006" key="4">
    <source>
        <dbReference type="Google" id="ProtNLM"/>
    </source>
</evidence>
<accession>A0A2T1GKG4</accession>
<gene>
    <name evidence="2" type="ORF">C7B77_05260</name>
</gene>
<protein>
    <recommendedName>
        <fullName evidence="4">Mobilization protein MobC</fullName>
    </recommendedName>
</protein>
<evidence type="ECO:0000313" key="3">
    <source>
        <dbReference type="Proteomes" id="UP000238937"/>
    </source>
</evidence>
<dbReference type="OrthoDB" id="580513at2"/>
<reference evidence="2 3" key="1">
    <citation type="submission" date="2018-03" db="EMBL/GenBank/DDBJ databases">
        <title>The ancient ancestry and fast evolution of plastids.</title>
        <authorList>
            <person name="Moore K.R."/>
            <person name="Magnabosco C."/>
            <person name="Momper L."/>
            <person name="Gold D.A."/>
            <person name="Bosak T."/>
            <person name="Fournier G.P."/>
        </authorList>
    </citation>
    <scope>NUCLEOTIDE SEQUENCE [LARGE SCALE GENOMIC DNA]</scope>
    <source>
        <strain evidence="2 3">CCALA 037</strain>
    </source>
</reference>
<organism evidence="2 3">
    <name type="scientific">Chamaesiphon polymorphus CCALA 037</name>
    <dbReference type="NCBI Taxonomy" id="2107692"/>
    <lineage>
        <taxon>Bacteria</taxon>
        <taxon>Bacillati</taxon>
        <taxon>Cyanobacteriota</taxon>
        <taxon>Cyanophyceae</taxon>
        <taxon>Gomontiellales</taxon>
        <taxon>Chamaesiphonaceae</taxon>
        <taxon>Chamaesiphon</taxon>
    </lineage>
</organism>
<sequence length="146" mass="15779">MPKTIRIAKTAIDDAISTFSDLPAKAPADYSLREAIGQILPAINDLIKKGYNLDEISQLLTQKDIAISSATLKQYLRDFGKSKPKQSRSKPPVVTPDPIPDAVVSPEVSKPKAGKNPVVKDATVDKPASTEQPYKSPPKPGAEQFK</sequence>
<evidence type="ECO:0000256" key="1">
    <source>
        <dbReference type="SAM" id="MobiDB-lite"/>
    </source>
</evidence>
<evidence type="ECO:0000313" key="2">
    <source>
        <dbReference type="EMBL" id="PSB58317.1"/>
    </source>
</evidence>
<dbReference type="AlphaFoldDB" id="A0A2T1GKG4"/>